<dbReference type="SUPFAM" id="SSF55781">
    <property type="entry name" value="GAF domain-like"/>
    <property type="match status" value="1"/>
</dbReference>
<dbReference type="PROSITE" id="PS50113">
    <property type="entry name" value="PAC"/>
    <property type="match status" value="1"/>
</dbReference>
<evidence type="ECO:0000256" key="6">
    <source>
        <dbReference type="ARBA" id="ARBA00022777"/>
    </source>
</evidence>
<dbReference type="SUPFAM" id="SSF47384">
    <property type="entry name" value="Homodimeric domain of signal transducing histidine kinase"/>
    <property type="match status" value="2"/>
</dbReference>
<dbReference type="InterPro" id="IPR003661">
    <property type="entry name" value="HisK_dim/P_dom"/>
</dbReference>
<comment type="caution">
    <text evidence="14">The sequence shown here is derived from an EMBL/GenBank/DDBJ whole genome shotgun (WGS) entry which is preliminary data.</text>
</comment>
<dbReference type="PANTHER" id="PTHR43547">
    <property type="entry name" value="TWO-COMPONENT HISTIDINE KINASE"/>
    <property type="match status" value="1"/>
</dbReference>
<dbReference type="Gene3D" id="1.10.287.130">
    <property type="match status" value="2"/>
</dbReference>
<dbReference type="InterPro" id="IPR035965">
    <property type="entry name" value="PAS-like_dom_sf"/>
</dbReference>
<dbReference type="InterPro" id="IPR036890">
    <property type="entry name" value="HATPase_C_sf"/>
</dbReference>
<dbReference type="Proteomes" id="UP001319200">
    <property type="component" value="Unassembled WGS sequence"/>
</dbReference>
<dbReference type="InterPro" id="IPR001789">
    <property type="entry name" value="Sig_transdc_resp-reg_receiver"/>
</dbReference>
<dbReference type="AlphaFoldDB" id="A0AAP2GRT9"/>
<dbReference type="Pfam" id="PF00072">
    <property type="entry name" value="Response_reg"/>
    <property type="match status" value="1"/>
</dbReference>
<keyword evidence="7" id="KW-0067">ATP-binding</keyword>
<dbReference type="EMBL" id="JAHESF010000032">
    <property type="protein sequence ID" value="MBT1699982.1"/>
    <property type="molecule type" value="Genomic_DNA"/>
</dbReference>
<dbReference type="FunFam" id="3.30.565.10:FF:000037">
    <property type="entry name" value="Hybrid sensor histidine kinase/response regulator"/>
    <property type="match status" value="1"/>
</dbReference>
<gene>
    <name evidence="14" type="ORF">KK083_24055</name>
</gene>
<dbReference type="SMART" id="SM00388">
    <property type="entry name" value="HisKA"/>
    <property type="match status" value="2"/>
</dbReference>
<dbReference type="SUPFAM" id="SSF52172">
    <property type="entry name" value="CheY-like"/>
    <property type="match status" value="1"/>
</dbReference>
<evidence type="ECO:0000259" key="11">
    <source>
        <dbReference type="PROSITE" id="PS50109"/>
    </source>
</evidence>
<dbReference type="InterPro" id="IPR013656">
    <property type="entry name" value="PAS_4"/>
</dbReference>
<dbReference type="RefSeq" id="WP_254168268.1">
    <property type="nucleotide sequence ID" value="NZ_JAHESF010000032.1"/>
</dbReference>
<dbReference type="Gene3D" id="3.40.50.2300">
    <property type="match status" value="1"/>
</dbReference>
<dbReference type="CDD" id="cd16922">
    <property type="entry name" value="HATPase_EvgS-ArcB-TorS-like"/>
    <property type="match status" value="1"/>
</dbReference>
<dbReference type="InterPro" id="IPR000014">
    <property type="entry name" value="PAS"/>
</dbReference>
<dbReference type="CDD" id="cd00130">
    <property type="entry name" value="PAS"/>
    <property type="match status" value="1"/>
</dbReference>
<dbReference type="InterPro" id="IPR013655">
    <property type="entry name" value="PAS_fold_3"/>
</dbReference>
<dbReference type="SUPFAM" id="SSF55785">
    <property type="entry name" value="PYP-like sensor domain (PAS domain)"/>
    <property type="match status" value="2"/>
</dbReference>
<feature type="domain" description="Response regulatory" evidence="12">
    <location>
        <begin position="610"/>
        <end position="725"/>
    </location>
</feature>
<dbReference type="FunFam" id="1.10.287.130:FF:000045">
    <property type="entry name" value="Two-component system sensor histidine kinase/response regulator"/>
    <property type="match status" value="1"/>
</dbReference>
<dbReference type="InterPro" id="IPR001610">
    <property type="entry name" value="PAC"/>
</dbReference>
<reference evidence="14 15" key="1">
    <citation type="submission" date="2021-05" db="EMBL/GenBank/DDBJ databases">
        <title>A Polyphasic approach of four new species of the genus Ohtaekwangia: Ohtaekwangia histidinii sp. nov., Ohtaekwangia cretensis sp. nov., Ohtaekwangia indiensis sp. nov., Ohtaekwangia reichenbachii sp. nov. from diverse environment.</title>
        <authorList>
            <person name="Octaviana S."/>
        </authorList>
    </citation>
    <scope>NUCLEOTIDE SEQUENCE [LARGE SCALE GENOMIC DNA]</scope>
    <source>
        <strain evidence="14 15">PWU4</strain>
    </source>
</reference>
<dbReference type="PRINTS" id="PR00344">
    <property type="entry name" value="BCTRLSENSOR"/>
</dbReference>
<dbReference type="EC" id="2.7.13.3" evidence="2"/>
<dbReference type="SMART" id="SM00086">
    <property type="entry name" value="PAC"/>
    <property type="match status" value="2"/>
</dbReference>
<keyword evidence="3 9" id="KW-0597">Phosphoprotein</keyword>
<keyword evidence="5" id="KW-0547">Nucleotide-binding</keyword>
<dbReference type="InterPro" id="IPR000700">
    <property type="entry name" value="PAS-assoc_C"/>
</dbReference>
<organism evidence="14 15">
    <name type="scientific">Chryseosolibacter histidini</name>
    <dbReference type="NCBI Taxonomy" id="2782349"/>
    <lineage>
        <taxon>Bacteria</taxon>
        <taxon>Pseudomonadati</taxon>
        <taxon>Bacteroidota</taxon>
        <taxon>Cytophagia</taxon>
        <taxon>Cytophagales</taxon>
        <taxon>Chryseotaleaceae</taxon>
        <taxon>Chryseosolibacter</taxon>
    </lineage>
</organism>
<dbReference type="Gene3D" id="3.30.450.20">
    <property type="entry name" value="PAS domain"/>
    <property type="match status" value="3"/>
</dbReference>
<keyword evidence="10" id="KW-0175">Coiled coil</keyword>
<feature type="domain" description="PAC" evidence="13">
    <location>
        <begin position="942"/>
        <end position="994"/>
    </location>
</feature>
<dbReference type="InterPro" id="IPR003594">
    <property type="entry name" value="HATPase_dom"/>
</dbReference>
<evidence type="ECO:0000313" key="14">
    <source>
        <dbReference type="EMBL" id="MBT1699982.1"/>
    </source>
</evidence>
<protein>
    <recommendedName>
        <fullName evidence="2">histidine kinase</fullName>
        <ecNumber evidence="2">2.7.13.3</ecNumber>
    </recommendedName>
</protein>
<dbReference type="PANTHER" id="PTHR43547:SF2">
    <property type="entry name" value="HYBRID SIGNAL TRANSDUCTION HISTIDINE KINASE C"/>
    <property type="match status" value="1"/>
</dbReference>
<feature type="modified residue" description="4-aspartylphosphate" evidence="9">
    <location>
        <position position="658"/>
    </location>
</feature>
<evidence type="ECO:0000256" key="4">
    <source>
        <dbReference type="ARBA" id="ARBA00022679"/>
    </source>
</evidence>
<dbReference type="SMART" id="SM00387">
    <property type="entry name" value="HATPase_c"/>
    <property type="match status" value="2"/>
</dbReference>
<evidence type="ECO:0000256" key="5">
    <source>
        <dbReference type="ARBA" id="ARBA00022741"/>
    </source>
</evidence>
<proteinExistence type="predicted"/>
<dbReference type="InterPro" id="IPR004358">
    <property type="entry name" value="Sig_transdc_His_kin-like_C"/>
</dbReference>
<dbReference type="Pfam" id="PF08447">
    <property type="entry name" value="PAS_3"/>
    <property type="match status" value="1"/>
</dbReference>
<dbReference type="CDD" id="cd00082">
    <property type="entry name" value="HisKA"/>
    <property type="match status" value="2"/>
</dbReference>
<keyword evidence="15" id="KW-1185">Reference proteome</keyword>
<evidence type="ECO:0000259" key="13">
    <source>
        <dbReference type="PROSITE" id="PS50113"/>
    </source>
</evidence>
<dbReference type="InterPro" id="IPR029016">
    <property type="entry name" value="GAF-like_dom_sf"/>
</dbReference>
<dbReference type="PROSITE" id="PS50110">
    <property type="entry name" value="RESPONSE_REGULATORY"/>
    <property type="match status" value="1"/>
</dbReference>
<evidence type="ECO:0000256" key="10">
    <source>
        <dbReference type="SAM" id="Coils"/>
    </source>
</evidence>
<comment type="catalytic activity">
    <reaction evidence="1">
        <text>ATP + protein L-histidine = ADP + protein N-phospho-L-histidine.</text>
        <dbReference type="EC" id="2.7.13.3"/>
    </reaction>
</comment>
<dbReference type="Pfam" id="PF00512">
    <property type="entry name" value="HisKA"/>
    <property type="match status" value="2"/>
</dbReference>
<evidence type="ECO:0000256" key="2">
    <source>
        <dbReference type="ARBA" id="ARBA00012438"/>
    </source>
</evidence>
<name>A0AAP2GRT9_9BACT</name>
<evidence type="ECO:0000313" key="15">
    <source>
        <dbReference type="Proteomes" id="UP001319200"/>
    </source>
</evidence>
<keyword evidence="8" id="KW-0902">Two-component regulatory system</keyword>
<dbReference type="GO" id="GO:0000155">
    <property type="term" value="F:phosphorelay sensor kinase activity"/>
    <property type="evidence" value="ECO:0007669"/>
    <property type="project" value="InterPro"/>
</dbReference>
<accession>A0AAP2GRT9</accession>
<keyword evidence="6" id="KW-0418">Kinase</keyword>
<evidence type="ECO:0000256" key="3">
    <source>
        <dbReference type="ARBA" id="ARBA00022553"/>
    </source>
</evidence>
<dbReference type="SMART" id="SM00091">
    <property type="entry name" value="PAS"/>
    <property type="match status" value="2"/>
</dbReference>
<feature type="domain" description="Histidine kinase" evidence="11">
    <location>
        <begin position="1016"/>
        <end position="1242"/>
    </location>
</feature>
<feature type="coiled-coil region" evidence="10">
    <location>
        <begin position="168"/>
        <end position="195"/>
    </location>
</feature>
<dbReference type="CDD" id="cd17574">
    <property type="entry name" value="REC_OmpR"/>
    <property type="match status" value="1"/>
</dbReference>
<dbReference type="Pfam" id="PF08448">
    <property type="entry name" value="PAS_4"/>
    <property type="match status" value="1"/>
</dbReference>
<evidence type="ECO:0000256" key="7">
    <source>
        <dbReference type="ARBA" id="ARBA00022840"/>
    </source>
</evidence>
<dbReference type="SUPFAM" id="SSF55874">
    <property type="entry name" value="ATPase domain of HSP90 chaperone/DNA topoisomerase II/histidine kinase"/>
    <property type="match status" value="2"/>
</dbReference>
<dbReference type="InterPro" id="IPR011006">
    <property type="entry name" value="CheY-like_superfamily"/>
</dbReference>
<dbReference type="SMART" id="SM00448">
    <property type="entry name" value="REC"/>
    <property type="match status" value="1"/>
</dbReference>
<dbReference type="NCBIfam" id="TIGR00229">
    <property type="entry name" value="sensory_box"/>
    <property type="match status" value="2"/>
</dbReference>
<feature type="domain" description="Histidine kinase" evidence="11">
    <location>
        <begin position="345"/>
        <end position="562"/>
    </location>
</feature>
<dbReference type="FunFam" id="3.30.450.20:FF:000099">
    <property type="entry name" value="Sensory box sensor histidine kinase"/>
    <property type="match status" value="1"/>
</dbReference>
<sequence length="1246" mass="139730">MDIVTQVRSKATFPAYLSGGGEMGERIRNFDWRKSPLGPIEKWPQSLRTTVSICLNSKFPILIWWGKDHVKIYNDAYSVIISTKHPNALGTKGEAVWPEIWPIIGPMLKSVIEEGQATWSENLLLLLHRKGFAEECYFTFSYSPIREESNAVGGVFSAITETTEAVTGERQLKTLQDLAQKISEAKDERDVYDKAVEVIAQNPKDFPFFMLHQAMGDGTLLQIPANDASASGGKAHIREAISTQRPVVKDNSGNEAQLACGPWKIPANKILALPVTTGNPKTPYAVLEIGVNPHRLLDEKYTSFYKLVVHHIATGISNARTLEEERKKAEALEQIDKAKTAFFSNISHEFRTPITLMLGPLEELLEKATNLNTHERQSLETTHRNGLRLLKLVNTLLDFSRIESGRYQASFTPVDLSTYTGNLAANFRSLIEKAGLQFIFTASSDSHAVYVDKQMWEKIIFNLLSNAFKYTLKGSITVSLTSADRYAELCVTDTGVGIPEEELPNMFERFHRVKNSVARTYEGSGIGLSLVREFVRLHGGTISVESKTGQGTSFRVRIPLGKEHLPPALISEGNEHTSTIPGGYLEEAAALLQRPASISDNGEAIHKRATVLVVDDNADMRFHLQRLLAEEFRVVLASDGRDALDKIKTERPALVLSDIMMPVMDGLELLKEVRNSSETSGIPVILITARAGEESRIEGYDSGADDYLVKPFSSKELLARIRSQLHITAIREKARKTLEENEKKFRSVLQQSPSIFLILSGPEFTITFGNEPLFQSWGKTNDIIGKPLLEVLPELADQPFPQLLRQVYNTGQTHTGREEKAVVIKNGMPQEVYYNYVYQPVLDEANNVTAVTVMASDVTDQVLVRKKIEEIASQFRTLAESLPAFVWMTDAAGSIEYISRRWKEYSGFDTVNTDIWHQLVHPDDMDAIMSAWTRSLQNANTYRGEIRIRNTKGEYRWHFAHGVPVKNNEGVVLKWIGSFTDIHDQKLFSNNLISLVEERTSDLKRSNDDLQQFAHVASHDLKEPVRKIQTFTSFLIDDYETHLPEKGKMYLHKIEAAINRIYDMIEGVLNYSSLNGQPDQHELTDLNKVFQRIDADFELTIEQTAATLHYSNLPVVEASQTLVYQLFSNLVGNSLKFTRPGKPAVVTITSAPAETLPPDPALLTGKRYVKILIRDNGIGFDQKFAEKIFSPFTRLNSKDKFEGTGLGLALCKKIVERMHGSISATGRENEGAVFEVLLPLPVFEKE</sequence>
<dbReference type="GO" id="GO:0005524">
    <property type="term" value="F:ATP binding"/>
    <property type="evidence" value="ECO:0007669"/>
    <property type="project" value="UniProtKB-KW"/>
</dbReference>
<evidence type="ECO:0000256" key="1">
    <source>
        <dbReference type="ARBA" id="ARBA00000085"/>
    </source>
</evidence>
<dbReference type="Gene3D" id="3.30.565.10">
    <property type="entry name" value="Histidine kinase-like ATPase, C-terminal domain"/>
    <property type="match status" value="2"/>
</dbReference>
<dbReference type="InterPro" id="IPR036097">
    <property type="entry name" value="HisK_dim/P_sf"/>
</dbReference>
<evidence type="ECO:0000256" key="9">
    <source>
        <dbReference type="PROSITE-ProRule" id="PRU00169"/>
    </source>
</evidence>
<dbReference type="PROSITE" id="PS50109">
    <property type="entry name" value="HIS_KIN"/>
    <property type="match status" value="2"/>
</dbReference>
<dbReference type="Gene3D" id="3.30.450.40">
    <property type="match status" value="1"/>
</dbReference>
<dbReference type="Pfam" id="PF02518">
    <property type="entry name" value="HATPase_c"/>
    <property type="match status" value="2"/>
</dbReference>
<dbReference type="InterPro" id="IPR005467">
    <property type="entry name" value="His_kinase_dom"/>
</dbReference>
<keyword evidence="4" id="KW-0808">Transferase</keyword>
<evidence type="ECO:0000259" key="12">
    <source>
        <dbReference type="PROSITE" id="PS50110"/>
    </source>
</evidence>
<evidence type="ECO:0000256" key="8">
    <source>
        <dbReference type="ARBA" id="ARBA00023012"/>
    </source>
</evidence>